<evidence type="ECO:0000256" key="2">
    <source>
        <dbReference type="ARBA" id="ARBA00022803"/>
    </source>
</evidence>
<proteinExistence type="predicted"/>
<sequence length="627" mass="70544">MACFEDDGNGAQVPQALIPSSPAALTLITDTESLPVLNVVRAKRSTLPRGDSIMAVEATSSPEAKLSARSVCHRTSAHFEGLVKSSTWVLKNALSSEVGRPVREAHVRFGRAYAYYRLGQYKKALQDFTSCIEMDPAWPLAHFNRGCTYYHMGKLEKAIQDISKAIKFDPKNKNFLDTRAMLYRENGYFREAIGDYNRIEGLKAVPSDDALFGIEAAVASKNITVRRMSSKNIHDELDPQLMNIFRYKPRERPEAALMSGYQIAKTWRVFENENQHVILDFLQVGRKESYAARSYIFRQGDDASHYYIIMAGSVMITTEMIENGQVKSQKLCSLFEGDGFGEPREIQGPRRASVLTSDVVHCLVVSHRFYQDIMERHVQAQLEEKCAVLRKCRVFDTCSDEVLTRVAQMSSLLMFQPYRTILKAGDMVDKLYVIKRGVCTVTKQLPLGAKQSDHGRTESKRPSTQPKRSKEAESYDGSWAVDNGWQLTNPRLRSEFTAEDKSVEAIEVTIATLSTGQVFGEVCVLRHNQSSTISVTSDTLVEVLELNQDGLAQLNLKFNSRTMNALQDSFLYHNPPHPKMAHLFGEQLAWRQEKSRIVLGVLDESPNAGVVKRATQQPSSGQPFFIN</sequence>
<evidence type="ECO:0000259" key="5">
    <source>
        <dbReference type="PROSITE" id="PS50042"/>
    </source>
</evidence>
<dbReference type="Pfam" id="PF07719">
    <property type="entry name" value="TPR_2"/>
    <property type="match status" value="1"/>
</dbReference>
<dbReference type="InterPro" id="IPR000595">
    <property type="entry name" value="cNMP-bd_dom"/>
</dbReference>
<dbReference type="Pfam" id="PF00515">
    <property type="entry name" value="TPR_1"/>
    <property type="match status" value="1"/>
</dbReference>
<gene>
    <name evidence="6" type="ORF">ACHHYP_03886</name>
</gene>
<dbReference type="Pfam" id="PF00027">
    <property type="entry name" value="cNMP_binding"/>
    <property type="match status" value="1"/>
</dbReference>
<comment type="caution">
    <text evidence="6">The sequence shown here is derived from an EMBL/GenBank/DDBJ whole genome shotgun (WGS) entry which is preliminary data.</text>
</comment>
<dbReference type="SMART" id="SM00100">
    <property type="entry name" value="cNMP"/>
    <property type="match status" value="2"/>
</dbReference>
<dbReference type="SUPFAM" id="SSF51206">
    <property type="entry name" value="cAMP-binding domain-like"/>
    <property type="match status" value="2"/>
</dbReference>
<organism evidence="6 7">
    <name type="scientific">Achlya hypogyna</name>
    <name type="common">Oomycete</name>
    <name type="synonym">Protoachlya hypogyna</name>
    <dbReference type="NCBI Taxonomy" id="1202772"/>
    <lineage>
        <taxon>Eukaryota</taxon>
        <taxon>Sar</taxon>
        <taxon>Stramenopiles</taxon>
        <taxon>Oomycota</taxon>
        <taxon>Saprolegniomycetes</taxon>
        <taxon>Saprolegniales</taxon>
        <taxon>Achlyaceae</taxon>
        <taxon>Achlya</taxon>
    </lineage>
</organism>
<dbReference type="SUPFAM" id="SSF48452">
    <property type="entry name" value="TPR-like"/>
    <property type="match status" value="1"/>
</dbReference>
<protein>
    <recommendedName>
        <fullName evidence="5">Cyclic nucleotide-binding domain-containing protein</fullName>
    </recommendedName>
</protein>
<dbReference type="PROSITE" id="PS50042">
    <property type="entry name" value="CNMP_BINDING_3"/>
    <property type="match status" value="2"/>
</dbReference>
<evidence type="ECO:0000256" key="3">
    <source>
        <dbReference type="PROSITE-ProRule" id="PRU00339"/>
    </source>
</evidence>
<dbReference type="InterPro" id="IPR011990">
    <property type="entry name" value="TPR-like_helical_dom_sf"/>
</dbReference>
<name>A0A1V9ZPP0_ACHHY</name>
<dbReference type="STRING" id="1202772.A0A1V9ZPP0"/>
<feature type="region of interest" description="Disordered" evidence="4">
    <location>
        <begin position="449"/>
        <end position="476"/>
    </location>
</feature>
<evidence type="ECO:0000313" key="7">
    <source>
        <dbReference type="Proteomes" id="UP000243579"/>
    </source>
</evidence>
<dbReference type="PROSITE" id="PS50293">
    <property type="entry name" value="TPR_REGION"/>
    <property type="match status" value="1"/>
</dbReference>
<feature type="repeat" description="TPR" evidence="3">
    <location>
        <begin position="105"/>
        <end position="138"/>
    </location>
</feature>
<dbReference type="Gene3D" id="1.25.40.10">
    <property type="entry name" value="Tetratricopeptide repeat domain"/>
    <property type="match status" value="1"/>
</dbReference>
<keyword evidence="2 3" id="KW-0802">TPR repeat</keyword>
<dbReference type="EMBL" id="JNBR01000034">
    <property type="protein sequence ID" value="OQR99939.1"/>
    <property type="molecule type" value="Genomic_DNA"/>
</dbReference>
<dbReference type="InterPro" id="IPR018490">
    <property type="entry name" value="cNMP-bd_dom_sf"/>
</dbReference>
<evidence type="ECO:0000313" key="6">
    <source>
        <dbReference type="EMBL" id="OQR99939.1"/>
    </source>
</evidence>
<dbReference type="InterPro" id="IPR014710">
    <property type="entry name" value="RmlC-like_jellyroll"/>
</dbReference>
<dbReference type="AlphaFoldDB" id="A0A1V9ZPP0"/>
<feature type="domain" description="Cyclic nucleotide-binding" evidence="5">
    <location>
        <begin position="269"/>
        <end position="374"/>
    </location>
</feature>
<dbReference type="PANTHER" id="PTHR23011:SF28">
    <property type="entry name" value="CYCLIC NUCLEOTIDE-BINDING DOMAIN CONTAINING PROTEIN"/>
    <property type="match status" value="1"/>
</dbReference>
<keyword evidence="1" id="KW-0677">Repeat</keyword>
<feature type="compositionally biased region" description="Basic and acidic residues" evidence="4">
    <location>
        <begin position="451"/>
        <end position="461"/>
    </location>
</feature>
<reference evidence="6 7" key="1">
    <citation type="journal article" date="2014" name="Genome Biol. Evol.">
        <title>The secreted proteins of Achlya hypogyna and Thraustotheca clavata identify the ancestral oomycete secretome and reveal gene acquisitions by horizontal gene transfer.</title>
        <authorList>
            <person name="Misner I."/>
            <person name="Blouin N."/>
            <person name="Leonard G."/>
            <person name="Richards T.A."/>
            <person name="Lane C.E."/>
        </authorList>
    </citation>
    <scope>NUCLEOTIDE SEQUENCE [LARGE SCALE GENOMIC DNA]</scope>
    <source>
        <strain evidence="6 7">ATCC 48635</strain>
    </source>
</reference>
<dbReference type="Gene3D" id="2.60.120.10">
    <property type="entry name" value="Jelly Rolls"/>
    <property type="match status" value="2"/>
</dbReference>
<dbReference type="InterPro" id="IPR013105">
    <property type="entry name" value="TPR_2"/>
</dbReference>
<dbReference type="PROSITE" id="PS50005">
    <property type="entry name" value="TPR"/>
    <property type="match status" value="2"/>
</dbReference>
<dbReference type="CDD" id="cd00038">
    <property type="entry name" value="CAP_ED"/>
    <property type="match status" value="2"/>
</dbReference>
<dbReference type="OrthoDB" id="629492at2759"/>
<accession>A0A1V9ZPP0</accession>
<evidence type="ECO:0000256" key="1">
    <source>
        <dbReference type="ARBA" id="ARBA00022737"/>
    </source>
</evidence>
<dbReference type="SMART" id="SM00028">
    <property type="entry name" value="TPR"/>
    <property type="match status" value="2"/>
</dbReference>
<dbReference type="InterPro" id="IPR019734">
    <property type="entry name" value="TPR_rpt"/>
</dbReference>
<feature type="domain" description="Cyclic nucleotide-binding" evidence="5">
    <location>
        <begin position="394"/>
        <end position="554"/>
    </location>
</feature>
<keyword evidence="7" id="KW-1185">Reference proteome</keyword>
<dbReference type="PANTHER" id="PTHR23011">
    <property type="entry name" value="CYCLIC NUCLEOTIDE-BINDING DOMAIN CONTAINING PROTEIN"/>
    <property type="match status" value="1"/>
</dbReference>
<evidence type="ECO:0000256" key="4">
    <source>
        <dbReference type="SAM" id="MobiDB-lite"/>
    </source>
</evidence>
<feature type="repeat" description="TPR" evidence="3">
    <location>
        <begin position="139"/>
        <end position="172"/>
    </location>
</feature>
<dbReference type="Proteomes" id="UP000243579">
    <property type="component" value="Unassembled WGS sequence"/>
</dbReference>